<dbReference type="Proteomes" id="UP000823900">
    <property type="component" value="Unassembled WGS sequence"/>
</dbReference>
<name>A0A9D2HIU2_9FIRM</name>
<evidence type="ECO:0000313" key="3">
    <source>
        <dbReference type="EMBL" id="HJA71642.1"/>
    </source>
</evidence>
<evidence type="ECO:0000259" key="2">
    <source>
        <dbReference type="Pfam" id="PF22208"/>
    </source>
</evidence>
<feature type="domain" description="Csm6 CARF" evidence="2">
    <location>
        <begin position="71"/>
        <end position="178"/>
    </location>
</feature>
<proteinExistence type="predicted"/>
<dbReference type="AlphaFoldDB" id="A0A9D2HIU2"/>
<dbReference type="Pfam" id="PF09659">
    <property type="entry name" value="Cas_Csm6_HEPN"/>
    <property type="match status" value="1"/>
</dbReference>
<dbReference type="InterPro" id="IPR053955">
    <property type="entry name" value="Csm6_CARF"/>
</dbReference>
<dbReference type="Pfam" id="PF22208">
    <property type="entry name" value="Cas_Csm6_CARF"/>
    <property type="match status" value="1"/>
</dbReference>
<feature type="domain" description="Csm6 HEPN" evidence="1">
    <location>
        <begin position="260"/>
        <end position="434"/>
    </location>
</feature>
<sequence>MNDTILFSPIGGTDPISMNNCHDGAMLHICRVYKPTKIFLYMSQEMLKNQEADDRYRYALGKLFELQGRKDVKIIQIERPELQKVHEFDFFYQDFREIIEQIMAGMDETDRLLINISSGTPAMKSGLLVLQTLGEFPAVTVQVATPEEKMNEHTHIGYDIELLWELDEDNDPNFKNRCQEVHCPTLSKIKNEEIIKKHIAVYDYQAAAAVAETMKPEDTEKYLGLLKMAAARILLDFPAVDQWIRETGFDCLPVKAGNSRKYFEYALNLSIKLKRGEYTDFIRGITPIIVDLFEIALKKQCRIDVRDYTRKKDGISIWDRSKLNGTKVGQVLDGNYAEGLRSGPVYSDHIRLLIAEYSQDAQMKKLADELRDVEKAIRNRAAHEIVSITDEKIKELTGFTGKQIMDKLIRFFVYTGMGITADSWKSYDRLNQKILSAMM</sequence>
<organism evidence="3 4">
    <name type="scientific">Candidatus Lachnoclostridium stercoravium</name>
    <dbReference type="NCBI Taxonomy" id="2838633"/>
    <lineage>
        <taxon>Bacteria</taxon>
        <taxon>Bacillati</taxon>
        <taxon>Bacillota</taxon>
        <taxon>Clostridia</taxon>
        <taxon>Lachnospirales</taxon>
        <taxon>Lachnospiraceae</taxon>
    </lineage>
</organism>
<accession>A0A9D2HIU2</accession>
<dbReference type="EMBL" id="DWZA01000076">
    <property type="protein sequence ID" value="HJA71642.1"/>
    <property type="molecule type" value="Genomic_DNA"/>
</dbReference>
<comment type="caution">
    <text evidence="3">The sequence shown here is derived from an EMBL/GenBank/DDBJ whole genome shotgun (WGS) entry which is preliminary data.</text>
</comment>
<reference evidence="3" key="1">
    <citation type="journal article" date="2021" name="PeerJ">
        <title>Extensive microbial diversity within the chicken gut microbiome revealed by metagenomics and culture.</title>
        <authorList>
            <person name="Gilroy R."/>
            <person name="Ravi A."/>
            <person name="Getino M."/>
            <person name="Pursley I."/>
            <person name="Horton D.L."/>
            <person name="Alikhan N.F."/>
            <person name="Baker D."/>
            <person name="Gharbi K."/>
            <person name="Hall N."/>
            <person name="Watson M."/>
            <person name="Adriaenssens E.M."/>
            <person name="Foster-Nyarko E."/>
            <person name="Jarju S."/>
            <person name="Secka A."/>
            <person name="Antonio M."/>
            <person name="Oren A."/>
            <person name="Chaudhuri R.R."/>
            <person name="La Ragione R."/>
            <person name="Hildebrand F."/>
            <person name="Pallen M.J."/>
        </authorList>
    </citation>
    <scope>NUCLEOTIDE SEQUENCE</scope>
    <source>
        <strain evidence="3">CHK178-16964</strain>
    </source>
</reference>
<dbReference type="InterPro" id="IPR013489">
    <property type="entry name" value="CRISPR-assoc_prot_Csm6"/>
</dbReference>
<dbReference type="InterPro" id="IPR053941">
    <property type="entry name" value="Csm6_HEPN"/>
</dbReference>
<reference evidence="3" key="2">
    <citation type="submission" date="2021-04" db="EMBL/GenBank/DDBJ databases">
        <authorList>
            <person name="Gilroy R."/>
        </authorList>
    </citation>
    <scope>NUCLEOTIDE SEQUENCE</scope>
    <source>
        <strain evidence="3">CHK178-16964</strain>
    </source>
</reference>
<gene>
    <name evidence="3" type="ORF">IAA07_08730</name>
</gene>
<protein>
    <submittedName>
        <fullName evidence="3">CRISPR-associated protein Csm6</fullName>
    </submittedName>
</protein>
<dbReference type="NCBIfam" id="TIGR02672">
    <property type="entry name" value="cas_csm6"/>
    <property type="match status" value="1"/>
</dbReference>
<evidence type="ECO:0000313" key="4">
    <source>
        <dbReference type="Proteomes" id="UP000823900"/>
    </source>
</evidence>
<evidence type="ECO:0000259" key="1">
    <source>
        <dbReference type="Pfam" id="PF09659"/>
    </source>
</evidence>